<evidence type="ECO:0000259" key="8">
    <source>
        <dbReference type="Pfam" id="PF01757"/>
    </source>
</evidence>
<dbReference type="PANTHER" id="PTHR40074:SF2">
    <property type="entry name" value="O-ACETYLTRANSFERASE WECH"/>
    <property type="match status" value="1"/>
</dbReference>
<proteinExistence type="inferred from homology"/>
<feature type="domain" description="Acyltransferase 3" evidence="8">
    <location>
        <begin position="2"/>
        <end position="335"/>
    </location>
</feature>
<evidence type="ECO:0000313" key="9">
    <source>
        <dbReference type="EMBL" id="KRN04820.1"/>
    </source>
</evidence>
<gene>
    <name evidence="9" type="ORF">FC86_GL001177</name>
</gene>
<keyword evidence="3" id="KW-1003">Cell membrane</keyword>
<dbReference type="Proteomes" id="UP000051378">
    <property type="component" value="Unassembled WGS sequence"/>
</dbReference>
<comment type="similarity">
    <text evidence="2">Belongs to the acyltransferase 3 family.</text>
</comment>
<protein>
    <recommendedName>
        <fullName evidence="8">Acyltransferase 3 domain-containing protein</fullName>
    </recommendedName>
</protein>
<sequence>MAIIAVIMIHVSSQSLYYTADVRSFTWQSLNFWDAMMRWCVPIFVMISGALFLNPKRKLNLKKLFQKNIAKIAYLTIFWHIAYGIFNYFEVGSLREAIVTMIEGYSHLWFLHMLLGLYVLIPLLRKITEDIKLTRYFWALALIFTFLLPTLSECYENLAIYQTMPHAIKVIFDSIAISFSRIYFNFTLGFSAYFVAGHYFDEVSIPKKWRHILYILGLISAIITFAATGILSHHYQVIMIPLYSYTSFNVMLTTFALFIFIKQLSNKIDWQSNYNQKWSPYMVQLSQIVMGIYLVHFFIVTILIKKCQAFEWFNNTLIAVPVISIIVFLLSICLTLIARRIPLLKKFMM</sequence>
<keyword evidence="6 7" id="KW-0472">Membrane</keyword>
<comment type="subcellular location">
    <subcellularLocation>
        <location evidence="1">Cell membrane</location>
        <topology evidence="1">Multi-pass membrane protein</topology>
    </subcellularLocation>
</comment>
<feature type="transmembrane region" description="Helical" evidence="7">
    <location>
        <begin position="36"/>
        <end position="56"/>
    </location>
</feature>
<feature type="transmembrane region" description="Helical" evidence="7">
    <location>
        <begin position="316"/>
        <end position="338"/>
    </location>
</feature>
<feature type="transmembrane region" description="Helical" evidence="7">
    <location>
        <begin position="106"/>
        <end position="124"/>
    </location>
</feature>
<reference evidence="9 10" key="1">
    <citation type="journal article" date="2015" name="Genome Announc.">
        <title>Expanding the biotechnology potential of lactobacilli through comparative genomics of 213 strains and associated genera.</title>
        <authorList>
            <person name="Sun Z."/>
            <person name="Harris H.M."/>
            <person name="McCann A."/>
            <person name="Guo C."/>
            <person name="Argimon S."/>
            <person name="Zhang W."/>
            <person name="Yang X."/>
            <person name="Jeffery I.B."/>
            <person name="Cooney J.C."/>
            <person name="Kagawa T.F."/>
            <person name="Liu W."/>
            <person name="Song Y."/>
            <person name="Salvetti E."/>
            <person name="Wrobel A."/>
            <person name="Rasinkangas P."/>
            <person name="Parkhill J."/>
            <person name="Rea M.C."/>
            <person name="O'Sullivan O."/>
            <person name="Ritari J."/>
            <person name="Douillard F.P."/>
            <person name="Paul Ross R."/>
            <person name="Yang R."/>
            <person name="Briner A.E."/>
            <person name="Felis G.E."/>
            <person name="de Vos W.M."/>
            <person name="Barrangou R."/>
            <person name="Klaenhammer T.R."/>
            <person name="Caufield P.W."/>
            <person name="Cui Y."/>
            <person name="Zhang H."/>
            <person name="O'Toole P.W."/>
        </authorList>
    </citation>
    <scope>NUCLEOTIDE SEQUENCE [LARGE SCALE GENOMIC DNA]</scope>
    <source>
        <strain evidence="9 10">DSM 23037</strain>
    </source>
</reference>
<feature type="transmembrane region" description="Helical" evidence="7">
    <location>
        <begin position="238"/>
        <end position="261"/>
    </location>
</feature>
<dbReference type="GO" id="GO:0005886">
    <property type="term" value="C:plasma membrane"/>
    <property type="evidence" value="ECO:0007669"/>
    <property type="project" value="UniProtKB-SubCell"/>
</dbReference>
<accession>A0A0R2DX90</accession>
<dbReference type="GO" id="GO:0016413">
    <property type="term" value="F:O-acetyltransferase activity"/>
    <property type="evidence" value="ECO:0007669"/>
    <property type="project" value="TreeGrafter"/>
</dbReference>
<evidence type="ECO:0000256" key="1">
    <source>
        <dbReference type="ARBA" id="ARBA00004651"/>
    </source>
</evidence>
<evidence type="ECO:0000256" key="3">
    <source>
        <dbReference type="ARBA" id="ARBA00022475"/>
    </source>
</evidence>
<feature type="transmembrane region" description="Helical" evidence="7">
    <location>
        <begin position="182"/>
        <end position="200"/>
    </location>
</feature>
<feature type="transmembrane region" description="Helical" evidence="7">
    <location>
        <begin position="136"/>
        <end position="152"/>
    </location>
</feature>
<dbReference type="EMBL" id="AYZL01000006">
    <property type="protein sequence ID" value="KRN04820.1"/>
    <property type="molecule type" value="Genomic_DNA"/>
</dbReference>
<dbReference type="AlphaFoldDB" id="A0A0R2DX90"/>
<comment type="caution">
    <text evidence="9">The sequence shown here is derived from an EMBL/GenBank/DDBJ whole genome shotgun (WGS) entry which is preliminary data.</text>
</comment>
<feature type="transmembrane region" description="Helical" evidence="7">
    <location>
        <begin position="281"/>
        <end position="304"/>
    </location>
</feature>
<dbReference type="GO" id="GO:0009246">
    <property type="term" value="P:enterobacterial common antigen biosynthetic process"/>
    <property type="evidence" value="ECO:0007669"/>
    <property type="project" value="TreeGrafter"/>
</dbReference>
<keyword evidence="4 7" id="KW-0812">Transmembrane</keyword>
<feature type="transmembrane region" description="Helical" evidence="7">
    <location>
        <begin position="212"/>
        <end position="232"/>
    </location>
</feature>
<evidence type="ECO:0000256" key="2">
    <source>
        <dbReference type="ARBA" id="ARBA00007400"/>
    </source>
</evidence>
<evidence type="ECO:0000256" key="6">
    <source>
        <dbReference type="ARBA" id="ARBA00023136"/>
    </source>
</evidence>
<keyword evidence="5 7" id="KW-1133">Transmembrane helix</keyword>
<name>A0A0R2DX90_9LACO</name>
<organism evidence="9 10">
    <name type="scientific">Holzapfeliella floricola DSM 23037 = JCM 16512</name>
    <dbReference type="NCBI Taxonomy" id="1423744"/>
    <lineage>
        <taxon>Bacteria</taxon>
        <taxon>Bacillati</taxon>
        <taxon>Bacillota</taxon>
        <taxon>Bacilli</taxon>
        <taxon>Lactobacillales</taxon>
        <taxon>Lactobacillaceae</taxon>
        <taxon>Holzapfeliella</taxon>
    </lineage>
</organism>
<dbReference type="PANTHER" id="PTHR40074">
    <property type="entry name" value="O-ACETYLTRANSFERASE WECH"/>
    <property type="match status" value="1"/>
</dbReference>
<feature type="transmembrane region" description="Helical" evidence="7">
    <location>
        <begin position="68"/>
        <end position="86"/>
    </location>
</feature>
<keyword evidence="10" id="KW-1185">Reference proteome</keyword>
<evidence type="ECO:0000256" key="7">
    <source>
        <dbReference type="SAM" id="Phobius"/>
    </source>
</evidence>
<dbReference type="PATRIC" id="fig|1423744.4.peg.1207"/>
<dbReference type="Pfam" id="PF01757">
    <property type="entry name" value="Acyl_transf_3"/>
    <property type="match status" value="1"/>
</dbReference>
<dbReference type="InterPro" id="IPR002656">
    <property type="entry name" value="Acyl_transf_3_dom"/>
</dbReference>
<evidence type="ECO:0000313" key="10">
    <source>
        <dbReference type="Proteomes" id="UP000051378"/>
    </source>
</evidence>
<evidence type="ECO:0000256" key="4">
    <source>
        <dbReference type="ARBA" id="ARBA00022692"/>
    </source>
</evidence>
<evidence type="ECO:0000256" key="5">
    <source>
        <dbReference type="ARBA" id="ARBA00022989"/>
    </source>
</evidence>